<keyword evidence="2" id="KW-1185">Reference proteome</keyword>
<evidence type="ECO:0000313" key="1">
    <source>
        <dbReference type="EMBL" id="GBO00151.1"/>
    </source>
</evidence>
<accession>A0A4Y2TJE5</accession>
<comment type="caution">
    <text evidence="1">The sequence shown here is derived from an EMBL/GenBank/DDBJ whole genome shotgun (WGS) entry which is preliminary data.</text>
</comment>
<dbReference type="Proteomes" id="UP000499080">
    <property type="component" value="Unassembled WGS sequence"/>
</dbReference>
<reference evidence="1 2" key="1">
    <citation type="journal article" date="2019" name="Sci. Rep.">
        <title>Orb-weaving spider Araneus ventricosus genome elucidates the spidroin gene catalogue.</title>
        <authorList>
            <person name="Kono N."/>
            <person name="Nakamura H."/>
            <person name="Ohtoshi R."/>
            <person name="Moran D.A.P."/>
            <person name="Shinohara A."/>
            <person name="Yoshida Y."/>
            <person name="Fujiwara M."/>
            <person name="Mori M."/>
            <person name="Tomita M."/>
            <person name="Arakawa K."/>
        </authorList>
    </citation>
    <scope>NUCLEOTIDE SEQUENCE [LARGE SCALE GENOMIC DNA]</scope>
</reference>
<gene>
    <name evidence="1" type="ORF">AVEN_160147_1</name>
</gene>
<organism evidence="1 2">
    <name type="scientific">Araneus ventricosus</name>
    <name type="common">Orbweaver spider</name>
    <name type="synonym">Epeira ventricosa</name>
    <dbReference type="NCBI Taxonomy" id="182803"/>
    <lineage>
        <taxon>Eukaryota</taxon>
        <taxon>Metazoa</taxon>
        <taxon>Ecdysozoa</taxon>
        <taxon>Arthropoda</taxon>
        <taxon>Chelicerata</taxon>
        <taxon>Arachnida</taxon>
        <taxon>Araneae</taxon>
        <taxon>Araneomorphae</taxon>
        <taxon>Entelegynae</taxon>
        <taxon>Araneoidea</taxon>
        <taxon>Araneidae</taxon>
        <taxon>Araneus</taxon>
    </lineage>
</organism>
<evidence type="ECO:0000313" key="2">
    <source>
        <dbReference type="Proteomes" id="UP000499080"/>
    </source>
</evidence>
<sequence length="98" mass="11446">MESPPRGAQAHNGQYSLVILMSRFQATRGPHRMVRKEDKEKIVERSVEHMYLDCWETWLFPEILSCFLFQQDGAPSHYLEDVTAFLIETFLGRSVGRE</sequence>
<protein>
    <submittedName>
        <fullName evidence="1">Uncharacterized protein</fullName>
    </submittedName>
</protein>
<proteinExistence type="predicted"/>
<name>A0A4Y2TJE5_ARAVE</name>
<dbReference type="AlphaFoldDB" id="A0A4Y2TJE5"/>
<dbReference type="EMBL" id="BGPR01028773">
    <property type="protein sequence ID" value="GBO00151.1"/>
    <property type="molecule type" value="Genomic_DNA"/>
</dbReference>